<name>A0A7C9DM08_OPUST</name>
<dbReference type="EMBL" id="GISG01146644">
    <property type="protein sequence ID" value="MBA4646521.1"/>
    <property type="molecule type" value="Transcribed_RNA"/>
</dbReference>
<proteinExistence type="predicted"/>
<reference evidence="1" key="2">
    <citation type="submission" date="2020-07" db="EMBL/GenBank/DDBJ databases">
        <authorList>
            <person name="Vera ALvarez R."/>
            <person name="Arias-Moreno D.M."/>
            <person name="Jimenez-Jacinto V."/>
            <person name="Jimenez-Bremont J.F."/>
            <person name="Swaminathan K."/>
            <person name="Moose S.P."/>
            <person name="Guerrero-Gonzalez M.L."/>
            <person name="Marino-Ramirez L."/>
            <person name="Landsman D."/>
            <person name="Rodriguez-Kessler M."/>
            <person name="Delgado-Sanchez P."/>
        </authorList>
    </citation>
    <scope>NUCLEOTIDE SEQUENCE</scope>
    <source>
        <tissue evidence="1">Cladode</tissue>
    </source>
</reference>
<evidence type="ECO:0000313" key="1">
    <source>
        <dbReference type="EMBL" id="MBA4646521.1"/>
    </source>
</evidence>
<dbReference type="AlphaFoldDB" id="A0A7C9DM08"/>
<accession>A0A7C9DM08</accession>
<sequence>MPIKSKHPLILAAPELNVMPLFFFLLTKLPWSLTRKSAATTKRCRFVFQKIILYLTAAASSTRKTADPLAETAAVAFSQFSPRVASKLPMRSVNFWWPW</sequence>
<organism evidence="1">
    <name type="scientific">Opuntia streptacantha</name>
    <name type="common">Prickly pear cactus</name>
    <name type="synonym">Opuntia cardona</name>
    <dbReference type="NCBI Taxonomy" id="393608"/>
    <lineage>
        <taxon>Eukaryota</taxon>
        <taxon>Viridiplantae</taxon>
        <taxon>Streptophyta</taxon>
        <taxon>Embryophyta</taxon>
        <taxon>Tracheophyta</taxon>
        <taxon>Spermatophyta</taxon>
        <taxon>Magnoliopsida</taxon>
        <taxon>eudicotyledons</taxon>
        <taxon>Gunneridae</taxon>
        <taxon>Pentapetalae</taxon>
        <taxon>Caryophyllales</taxon>
        <taxon>Cactineae</taxon>
        <taxon>Cactaceae</taxon>
        <taxon>Opuntioideae</taxon>
        <taxon>Opuntia</taxon>
    </lineage>
</organism>
<reference evidence="1" key="1">
    <citation type="journal article" date="2013" name="J. Plant Res.">
        <title>Effect of fungi and light on seed germination of three Opuntia species from semiarid lands of central Mexico.</title>
        <authorList>
            <person name="Delgado-Sanchez P."/>
            <person name="Jimenez-Bremont J.F."/>
            <person name="Guerrero-Gonzalez Mde L."/>
            <person name="Flores J."/>
        </authorList>
    </citation>
    <scope>NUCLEOTIDE SEQUENCE</scope>
    <source>
        <tissue evidence="1">Cladode</tissue>
    </source>
</reference>
<protein>
    <submittedName>
        <fullName evidence="1">Uncharacterized protein</fullName>
    </submittedName>
</protein>